<gene>
    <name evidence="11" type="primary">glyS</name>
    <name evidence="13" type="ORF">BCL74_1441</name>
</gene>
<reference evidence="13 14" key="1">
    <citation type="submission" date="2018-10" db="EMBL/GenBank/DDBJ databases">
        <title>Comparative analysis of microorganisms from saline springs in Andes Mountain Range, Colombia.</title>
        <authorList>
            <person name="Rubin E."/>
        </authorList>
    </citation>
    <scope>NUCLEOTIDE SEQUENCE [LARGE SCALE GENOMIC DNA]</scope>
    <source>
        <strain evidence="13 14">USBA 36</strain>
    </source>
</reference>
<dbReference type="Pfam" id="PF02092">
    <property type="entry name" value="tRNA_synt_2f"/>
    <property type="match status" value="1"/>
</dbReference>
<dbReference type="GO" id="GO:0006420">
    <property type="term" value="P:arginyl-tRNA aminoacylation"/>
    <property type="evidence" value="ECO:0007669"/>
    <property type="project" value="InterPro"/>
</dbReference>
<keyword evidence="7 11" id="KW-0067">ATP-binding</keyword>
<dbReference type="OrthoDB" id="9775440at2"/>
<dbReference type="SUPFAM" id="SSF109604">
    <property type="entry name" value="HD-domain/PDEase-like"/>
    <property type="match status" value="1"/>
</dbReference>
<organism evidence="13 14">
    <name type="scientific">Oceanibaculum indicum</name>
    <dbReference type="NCBI Taxonomy" id="526216"/>
    <lineage>
        <taxon>Bacteria</taxon>
        <taxon>Pseudomonadati</taxon>
        <taxon>Pseudomonadota</taxon>
        <taxon>Alphaproteobacteria</taxon>
        <taxon>Rhodospirillales</taxon>
        <taxon>Oceanibaculaceae</taxon>
        <taxon>Oceanibaculum</taxon>
    </lineage>
</organism>
<dbReference type="InterPro" id="IPR008909">
    <property type="entry name" value="DALR_anticod-bd"/>
</dbReference>
<comment type="subcellular location">
    <subcellularLocation>
        <location evidence="1 11">Cytoplasm</location>
    </subcellularLocation>
</comment>
<comment type="caution">
    <text evidence="13">The sequence shown here is derived from an EMBL/GenBank/DDBJ whole genome shotgun (WGS) entry which is preliminary data.</text>
</comment>
<evidence type="ECO:0000256" key="5">
    <source>
        <dbReference type="ARBA" id="ARBA00022598"/>
    </source>
</evidence>
<dbReference type="RefSeq" id="WP_121218641.1">
    <property type="nucleotide sequence ID" value="NZ_RBIG01000001.1"/>
</dbReference>
<evidence type="ECO:0000256" key="7">
    <source>
        <dbReference type="ARBA" id="ARBA00022840"/>
    </source>
</evidence>
<dbReference type="AlphaFoldDB" id="A0A420WS48"/>
<evidence type="ECO:0000256" key="3">
    <source>
        <dbReference type="ARBA" id="ARBA00011209"/>
    </source>
</evidence>
<keyword evidence="4 11" id="KW-0963">Cytoplasm</keyword>
<evidence type="ECO:0000313" key="14">
    <source>
        <dbReference type="Proteomes" id="UP000277424"/>
    </source>
</evidence>
<proteinExistence type="inferred from homology"/>
<feature type="domain" description="DALR anticodon binding" evidence="12">
    <location>
        <begin position="572"/>
        <end position="680"/>
    </location>
</feature>
<evidence type="ECO:0000256" key="8">
    <source>
        <dbReference type="ARBA" id="ARBA00022917"/>
    </source>
</evidence>
<dbReference type="PROSITE" id="PS50861">
    <property type="entry name" value="AA_TRNA_LIGASE_II_GLYAB"/>
    <property type="match status" value="1"/>
</dbReference>
<dbReference type="GO" id="GO:0005829">
    <property type="term" value="C:cytosol"/>
    <property type="evidence" value="ECO:0007669"/>
    <property type="project" value="TreeGrafter"/>
</dbReference>
<dbReference type="EC" id="6.1.1.14" evidence="11"/>
<dbReference type="GO" id="GO:0004820">
    <property type="term" value="F:glycine-tRNA ligase activity"/>
    <property type="evidence" value="ECO:0007669"/>
    <property type="project" value="UniProtKB-UniRule"/>
</dbReference>
<evidence type="ECO:0000256" key="9">
    <source>
        <dbReference type="ARBA" id="ARBA00023146"/>
    </source>
</evidence>
<dbReference type="Pfam" id="PF05746">
    <property type="entry name" value="DALR_1"/>
    <property type="match status" value="1"/>
</dbReference>
<protein>
    <recommendedName>
        <fullName evidence="11">Glycine--tRNA ligase beta subunit</fullName>
        <ecNumber evidence="11">6.1.1.14</ecNumber>
    </recommendedName>
    <alternativeName>
        <fullName evidence="11">Glycyl-tRNA synthetase beta subunit</fullName>
        <shortName evidence="11">GlyRS</shortName>
    </alternativeName>
</protein>
<dbReference type="GO" id="GO:0004814">
    <property type="term" value="F:arginine-tRNA ligase activity"/>
    <property type="evidence" value="ECO:0007669"/>
    <property type="project" value="InterPro"/>
</dbReference>
<evidence type="ECO:0000256" key="2">
    <source>
        <dbReference type="ARBA" id="ARBA00008226"/>
    </source>
</evidence>
<dbReference type="Proteomes" id="UP000277424">
    <property type="component" value="Unassembled WGS sequence"/>
</dbReference>
<sequence>MADLLLEIFSEEIPARMQARAAEDLKRLVCDGLTAAGLEYESAAAYVTPRRLALSVEGLPLTQPDVTEERRGPRVGSPEQALAGFLKANNLASIDACEQRDTGKGVFYFLTVEKRGAATQDVLPELLVEAIRKLPWPKSMVWGEADFRWVRPMHSILCLFNGQALPGRLDLGGGREILFGDRTRGHRFLAPAELAADNAEDYKAKLKAAKVILDPAERRAAILSQAETLAANAGLVLKQDEALLDEVTGLVEWPVALMGRIDEAFMDVPPEVLTTSMRSHQKYFAVETKSGALAPHFVVISNMEPSDGGAVIIGGNERVLRARLSDAKFFWDQDRKQSLESRLPALANITFHAKLGTLADKVGRVRALAAHLASLIPGADAKMADRAAQLAKADLVTGMVGEFPELQGIMGRYYARHDGEGEAVAEAIADHYSPLGPSDRCPTAPNSVALALADKLDTLVGFFAIDEKPTGSKDPYALRRAALGIIRLIVENGLRLSLQEVFAKAGAKPEVVADLMAFFADRLKVAMREQGVRHDLVSAVFALGNEDDLVRLLKRVDALAAFLSSEDGANLLIAYRRAANIVAIEEKKDSRTYEGRADLKLIKARGEVAEAELHGTLGVIEVKIADALKAEDFAAAMASLASLRAPVDRFFESVTVNAEDAELRENRLKLLAKIRDTMNQLADFSKVEG</sequence>
<keyword evidence="9 11" id="KW-0030">Aminoacyl-tRNA synthetase</keyword>
<evidence type="ECO:0000256" key="6">
    <source>
        <dbReference type="ARBA" id="ARBA00022741"/>
    </source>
</evidence>
<keyword evidence="6 11" id="KW-0547">Nucleotide-binding</keyword>
<dbReference type="InterPro" id="IPR015944">
    <property type="entry name" value="Gly-tRNA-synth_bsu"/>
</dbReference>
<comment type="similarity">
    <text evidence="2 11">Belongs to the class-II aminoacyl-tRNA synthetase family.</text>
</comment>
<dbReference type="HAMAP" id="MF_00255">
    <property type="entry name" value="Gly_tRNA_synth_beta"/>
    <property type="match status" value="1"/>
</dbReference>
<dbReference type="PANTHER" id="PTHR30075">
    <property type="entry name" value="GLYCYL-TRNA SYNTHETASE"/>
    <property type="match status" value="1"/>
</dbReference>
<name>A0A420WS48_9PROT</name>
<accession>A0A420WS48</accession>
<dbReference type="GO" id="GO:0006426">
    <property type="term" value="P:glycyl-tRNA aminoacylation"/>
    <property type="evidence" value="ECO:0007669"/>
    <property type="project" value="UniProtKB-UniRule"/>
</dbReference>
<comment type="subunit">
    <text evidence="3 11">Tetramer of two alpha and two beta subunits.</text>
</comment>
<evidence type="ECO:0000256" key="11">
    <source>
        <dbReference type="HAMAP-Rule" id="MF_00255"/>
    </source>
</evidence>
<dbReference type="NCBIfam" id="TIGR00211">
    <property type="entry name" value="glyS"/>
    <property type="match status" value="1"/>
</dbReference>
<evidence type="ECO:0000313" key="13">
    <source>
        <dbReference type="EMBL" id="RKQ73652.1"/>
    </source>
</evidence>
<dbReference type="GO" id="GO:0005524">
    <property type="term" value="F:ATP binding"/>
    <property type="evidence" value="ECO:0007669"/>
    <property type="project" value="UniProtKB-UniRule"/>
</dbReference>
<dbReference type="EMBL" id="RBIG01000001">
    <property type="protein sequence ID" value="RKQ73652.1"/>
    <property type="molecule type" value="Genomic_DNA"/>
</dbReference>
<dbReference type="InterPro" id="IPR006194">
    <property type="entry name" value="Gly-tRNA-synth_heterodimer"/>
</dbReference>
<dbReference type="PANTHER" id="PTHR30075:SF2">
    <property type="entry name" value="GLYCINE--TRNA LIGASE, CHLOROPLASTIC_MITOCHONDRIAL 2"/>
    <property type="match status" value="1"/>
</dbReference>
<dbReference type="PRINTS" id="PR01045">
    <property type="entry name" value="TRNASYNTHGB"/>
</dbReference>
<comment type="catalytic activity">
    <reaction evidence="10 11">
        <text>tRNA(Gly) + glycine + ATP = glycyl-tRNA(Gly) + AMP + diphosphate</text>
        <dbReference type="Rhea" id="RHEA:16013"/>
        <dbReference type="Rhea" id="RHEA-COMP:9664"/>
        <dbReference type="Rhea" id="RHEA-COMP:9683"/>
        <dbReference type="ChEBI" id="CHEBI:30616"/>
        <dbReference type="ChEBI" id="CHEBI:33019"/>
        <dbReference type="ChEBI" id="CHEBI:57305"/>
        <dbReference type="ChEBI" id="CHEBI:78442"/>
        <dbReference type="ChEBI" id="CHEBI:78522"/>
        <dbReference type="ChEBI" id="CHEBI:456215"/>
        <dbReference type="EC" id="6.1.1.14"/>
    </reaction>
</comment>
<evidence type="ECO:0000256" key="4">
    <source>
        <dbReference type="ARBA" id="ARBA00022490"/>
    </source>
</evidence>
<keyword evidence="5 11" id="KW-0436">Ligase</keyword>
<keyword evidence="8 11" id="KW-0648">Protein biosynthesis</keyword>
<evidence type="ECO:0000256" key="10">
    <source>
        <dbReference type="ARBA" id="ARBA00047937"/>
    </source>
</evidence>
<evidence type="ECO:0000259" key="12">
    <source>
        <dbReference type="Pfam" id="PF05746"/>
    </source>
</evidence>
<evidence type="ECO:0000256" key="1">
    <source>
        <dbReference type="ARBA" id="ARBA00004496"/>
    </source>
</evidence>